<feature type="region of interest" description="Disordered" evidence="1">
    <location>
        <begin position="36"/>
        <end position="64"/>
    </location>
</feature>
<accession>A0A933NYG1</accession>
<proteinExistence type="predicted"/>
<organism evidence="2 3">
    <name type="scientific">Devosia nanyangense</name>
    <dbReference type="NCBI Taxonomy" id="1228055"/>
    <lineage>
        <taxon>Bacteria</taxon>
        <taxon>Pseudomonadati</taxon>
        <taxon>Pseudomonadota</taxon>
        <taxon>Alphaproteobacteria</taxon>
        <taxon>Hyphomicrobiales</taxon>
        <taxon>Devosiaceae</taxon>
        <taxon>Devosia</taxon>
    </lineage>
</organism>
<protein>
    <submittedName>
        <fullName evidence="2">Uncharacterized protein</fullName>
    </submittedName>
</protein>
<dbReference type="AlphaFoldDB" id="A0A933NYG1"/>
<evidence type="ECO:0000256" key="1">
    <source>
        <dbReference type="SAM" id="MobiDB-lite"/>
    </source>
</evidence>
<sequence>MSIPVPQLQPSSHAVAAFIERHDTLRMVMEWIADRFADAPEPDTSIDWEDGEEHEDELMPPPES</sequence>
<evidence type="ECO:0000313" key="2">
    <source>
        <dbReference type="EMBL" id="MBI4921996.1"/>
    </source>
</evidence>
<evidence type="ECO:0000313" key="3">
    <source>
        <dbReference type="Proteomes" id="UP000782610"/>
    </source>
</evidence>
<comment type="caution">
    <text evidence="2">The sequence shown here is derived from an EMBL/GenBank/DDBJ whole genome shotgun (WGS) entry which is preliminary data.</text>
</comment>
<reference evidence="2" key="1">
    <citation type="submission" date="2020-07" db="EMBL/GenBank/DDBJ databases">
        <title>Huge and variable diversity of episymbiotic CPR bacteria and DPANN archaea in groundwater ecosystems.</title>
        <authorList>
            <person name="He C.Y."/>
            <person name="Keren R."/>
            <person name="Whittaker M."/>
            <person name="Farag I.F."/>
            <person name="Doudna J."/>
            <person name="Cate J.H.D."/>
            <person name="Banfield J.F."/>
        </authorList>
    </citation>
    <scope>NUCLEOTIDE SEQUENCE</scope>
    <source>
        <strain evidence="2">NC_groundwater_1586_Pr3_B-0.1um_66_15</strain>
    </source>
</reference>
<dbReference type="EMBL" id="JACRAF010000027">
    <property type="protein sequence ID" value="MBI4921996.1"/>
    <property type="molecule type" value="Genomic_DNA"/>
</dbReference>
<dbReference type="Proteomes" id="UP000782610">
    <property type="component" value="Unassembled WGS sequence"/>
</dbReference>
<feature type="compositionally biased region" description="Acidic residues" evidence="1">
    <location>
        <begin position="40"/>
        <end position="58"/>
    </location>
</feature>
<gene>
    <name evidence="2" type="ORF">HY834_09625</name>
</gene>
<name>A0A933NYG1_9HYPH</name>